<evidence type="ECO:0000313" key="1">
    <source>
        <dbReference type="EMBL" id="KAK7376800.1"/>
    </source>
</evidence>
<comment type="caution">
    <text evidence="1">The sequence shown here is derived from an EMBL/GenBank/DDBJ whole genome shotgun (WGS) entry which is preliminary data.</text>
</comment>
<reference evidence="1 2" key="1">
    <citation type="submission" date="2024-01" db="EMBL/GenBank/DDBJ databases">
        <title>The genomes of 5 underutilized Papilionoideae crops provide insights into root nodulation and disease resistanc.</title>
        <authorList>
            <person name="Jiang F."/>
        </authorList>
    </citation>
    <scope>NUCLEOTIDE SEQUENCE [LARGE SCALE GENOMIC DNA]</scope>
    <source>
        <strain evidence="1">JINMINGXINNONG_FW02</strain>
        <tissue evidence="1">Leaves</tissue>
    </source>
</reference>
<proteinExistence type="predicted"/>
<organism evidence="1 2">
    <name type="scientific">Phaseolus coccineus</name>
    <name type="common">Scarlet runner bean</name>
    <name type="synonym">Phaseolus multiflorus</name>
    <dbReference type="NCBI Taxonomy" id="3886"/>
    <lineage>
        <taxon>Eukaryota</taxon>
        <taxon>Viridiplantae</taxon>
        <taxon>Streptophyta</taxon>
        <taxon>Embryophyta</taxon>
        <taxon>Tracheophyta</taxon>
        <taxon>Spermatophyta</taxon>
        <taxon>Magnoliopsida</taxon>
        <taxon>eudicotyledons</taxon>
        <taxon>Gunneridae</taxon>
        <taxon>Pentapetalae</taxon>
        <taxon>rosids</taxon>
        <taxon>fabids</taxon>
        <taxon>Fabales</taxon>
        <taxon>Fabaceae</taxon>
        <taxon>Papilionoideae</taxon>
        <taxon>50 kb inversion clade</taxon>
        <taxon>NPAAA clade</taxon>
        <taxon>indigoferoid/millettioid clade</taxon>
        <taxon>Phaseoleae</taxon>
        <taxon>Phaseolus</taxon>
    </lineage>
</organism>
<accession>A0AAN9NPA1</accession>
<gene>
    <name evidence="1" type="ORF">VNO80_02217</name>
</gene>
<protein>
    <submittedName>
        <fullName evidence="1">Uncharacterized protein</fullName>
    </submittedName>
</protein>
<sequence>MRVVTTFKGHAPRSLQRILKRGSPRPCHNVNLILISNDSAFHSIFHWYEISFRRLQCNADYTQRETRCLKAKKLKYMCVCKKSTNRNKKNQVFPMA</sequence>
<keyword evidence="2" id="KW-1185">Reference proteome</keyword>
<name>A0AAN9NPA1_PHACN</name>
<dbReference type="EMBL" id="JAYMYR010000002">
    <property type="protein sequence ID" value="KAK7376800.1"/>
    <property type="molecule type" value="Genomic_DNA"/>
</dbReference>
<dbReference type="Proteomes" id="UP001374584">
    <property type="component" value="Unassembled WGS sequence"/>
</dbReference>
<evidence type="ECO:0000313" key="2">
    <source>
        <dbReference type="Proteomes" id="UP001374584"/>
    </source>
</evidence>
<dbReference type="AlphaFoldDB" id="A0AAN9NPA1"/>